<dbReference type="InterPro" id="IPR036116">
    <property type="entry name" value="FN3_sf"/>
</dbReference>
<dbReference type="GO" id="GO:0019221">
    <property type="term" value="P:cytokine-mediated signaling pathway"/>
    <property type="evidence" value="ECO:0000318"/>
    <property type="project" value="GO_Central"/>
</dbReference>
<evidence type="ECO:0000256" key="2">
    <source>
        <dbReference type="ARBA" id="ARBA00022692"/>
    </source>
</evidence>
<dbReference type="InterPro" id="IPR003531">
    <property type="entry name" value="Hempt_rcpt_S_F1_CS"/>
</dbReference>
<dbReference type="SUPFAM" id="SSF49265">
    <property type="entry name" value="Fibronectin type III"/>
    <property type="match status" value="2"/>
</dbReference>
<gene>
    <name evidence="8" type="primary">il21r.S</name>
</gene>
<keyword evidence="7" id="KW-1185">Reference proteome</keyword>
<dbReference type="PaxDb" id="8355-A0A1L8EQC0"/>
<keyword evidence="3" id="KW-0732">Signal</keyword>
<sequence>MKMSKISECPCAARLLLLCFLVSVAKGCEHLHCYVDYIDTLTCKYEKTQKEQSGISYSLSAMWTNEDLENTFCDLVQSGEFTYTCNEEMEYFGADDTYMIFINETIEGKTISNQMCQPFYLSKTFVPRAPYNLTVLISENYNFSWETTYKREVHLQATELAFELSYKRTDESWEKQKRIHILEDEKSVVLLQSSFQDAEGYIARVRAKPKNASIYRGDWSEWSNAVQWTTNENISGNIWILNNLTASVLCLICGIVIIIILSCKPIELPQRLWKNVWVFVPDPEPFFKPLYMRHEGNFKSWLGSPYVTLPLPIEVSLAPPEVLEIYGRNVLKHATKLGLDNTYVNEKLLSSNASCGTHRKDCGKCNCSAGTNDTSFQGISIETVTDGTTLCCSKSNTINSLLNNSRIENEETTCDDGYPTLNIDSGGCNFLDQYPDNGPHSEISSNHSLEQNSDIQENAARPNLFDLISIPPEEWEIQASPSPDDENVFYSNGHYDSLSPGSGSSEDFGYPRMCLDMDTIDSGFAGSECGSPVESEHSPKVQNLEPYSGQWQRNYVKQWVP</sequence>
<dbReference type="AlphaFoldDB" id="A0A1L8EQC0"/>
<evidence type="ECO:0000256" key="4">
    <source>
        <dbReference type="ARBA" id="ARBA00022989"/>
    </source>
</evidence>
<evidence type="ECO:0000256" key="3">
    <source>
        <dbReference type="ARBA" id="ARBA00022729"/>
    </source>
</evidence>
<dbReference type="STRING" id="8355.A0A1L8EQC0"/>
<keyword evidence="5" id="KW-0472">Membrane</keyword>
<organism evidence="7 8">
    <name type="scientific">Xenopus laevis</name>
    <name type="common">African clawed frog</name>
    <dbReference type="NCBI Taxonomy" id="8355"/>
    <lineage>
        <taxon>Eukaryota</taxon>
        <taxon>Metazoa</taxon>
        <taxon>Chordata</taxon>
        <taxon>Craniata</taxon>
        <taxon>Vertebrata</taxon>
        <taxon>Euteleostomi</taxon>
        <taxon>Amphibia</taxon>
        <taxon>Batrachia</taxon>
        <taxon>Anura</taxon>
        <taxon>Pipoidea</taxon>
        <taxon>Pipidae</taxon>
        <taxon>Xenopodinae</taxon>
        <taxon>Xenopus</taxon>
        <taxon>Xenopus</taxon>
    </lineage>
</organism>
<keyword evidence="2" id="KW-0812">Transmembrane</keyword>
<accession>A0A1L8EQC0</accession>
<dbReference type="Proteomes" id="UP000186698">
    <property type="component" value="Chromosome 9_10S"/>
</dbReference>
<evidence type="ECO:0000256" key="5">
    <source>
        <dbReference type="ARBA" id="ARBA00023136"/>
    </source>
</evidence>
<keyword evidence="6 8" id="KW-0675">Receptor</keyword>
<evidence type="ECO:0000256" key="1">
    <source>
        <dbReference type="ARBA" id="ARBA00004167"/>
    </source>
</evidence>
<dbReference type="GO" id="GO:0009897">
    <property type="term" value="C:external side of plasma membrane"/>
    <property type="evidence" value="ECO:0000318"/>
    <property type="project" value="GO_Central"/>
</dbReference>
<evidence type="ECO:0000256" key="6">
    <source>
        <dbReference type="ARBA" id="ARBA00023170"/>
    </source>
</evidence>
<dbReference type="PROSITE" id="PS01355">
    <property type="entry name" value="HEMATOPO_REC_S_F1"/>
    <property type="match status" value="1"/>
</dbReference>
<dbReference type="InterPro" id="IPR013783">
    <property type="entry name" value="Ig-like_fold"/>
</dbReference>
<dbReference type="OMA" id="DCRDEYF"/>
<evidence type="ECO:0000313" key="8">
    <source>
        <dbReference type="RefSeq" id="XP_041434900.1"/>
    </source>
</evidence>
<dbReference type="PANTHER" id="PTHR23037:SF7">
    <property type="entry name" value="INTERLEUKIN-21 RECEPTOR"/>
    <property type="match status" value="1"/>
</dbReference>
<comment type="subcellular location">
    <subcellularLocation>
        <location evidence="1">Membrane</location>
        <topology evidence="1">Single-pass membrane protein</topology>
    </subcellularLocation>
</comment>
<proteinExistence type="predicted"/>
<name>A0A1L8EQC0_XENLA</name>
<dbReference type="CTD" id="108702308"/>
<keyword evidence="4" id="KW-1133">Transmembrane helix</keyword>
<dbReference type="KEGG" id="xla:108702308"/>
<evidence type="ECO:0000313" key="7">
    <source>
        <dbReference type="Proteomes" id="UP000186698"/>
    </source>
</evidence>
<dbReference type="GeneID" id="108702308"/>
<dbReference type="OrthoDB" id="8939865at2759"/>
<reference evidence="8" key="1">
    <citation type="submission" date="2025-08" db="UniProtKB">
        <authorList>
            <consortium name="RefSeq"/>
        </authorList>
    </citation>
    <scope>IDENTIFICATION</scope>
    <source>
        <strain evidence="8">J_2021</strain>
        <tissue evidence="8">Erythrocytes</tissue>
    </source>
</reference>
<dbReference type="RefSeq" id="XP_041434900.1">
    <property type="nucleotide sequence ID" value="XM_041578966.1"/>
</dbReference>
<dbReference type="PANTHER" id="PTHR23037">
    <property type="entry name" value="CYTOKINE RECEPTOR"/>
    <property type="match status" value="1"/>
</dbReference>
<dbReference type="Gene3D" id="2.60.40.10">
    <property type="entry name" value="Immunoglobulins"/>
    <property type="match status" value="2"/>
</dbReference>
<dbReference type="GO" id="GO:0004896">
    <property type="term" value="F:cytokine receptor activity"/>
    <property type="evidence" value="ECO:0000318"/>
    <property type="project" value="GO_Central"/>
</dbReference>
<protein>
    <submittedName>
        <fullName evidence="8">Interleukin-21 receptor</fullName>
    </submittedName>
</protein>